<protein>
    <submittedName>
        <fullName evidence="2">GroES chaperonin family</fullName>
    </submittedName>
</protein>
<dbReference type="EMBL" id="LR796248">
    <property type="protein sequence ID" value="CAB4130839.1"/>
    <property type="molecule type" value="Genomic_DNA"/>
</dbReference>
<accession>A0A6J5LGP7</accession>
<dbReference type="Pfam" id="PF00166">
    <property type="entry name" value="Cpn10"/>
    <property type="match status" value="1"/>
</dbReference>
<dbReference type="InterPro" id="IPR020818">
    <property type="entry name" value="Chaperonin_GroES"/>
</dbReference>
<reference evidence="2" key="1">
    <citation type="submission" date="2020-04" db="EMBL/GenBank/DDBJ databases">
        <authorList>
            <person name="Chiriac C."/>
            <person name="Salcher M."/>
            <person name="Ghai R."/>
            <person name="Kavagutti S V."/>
        </authorList>
    </citation>
    <scope>NUCLEOTIDE SEQUENCE</scope>
</reference>
<proteinExistence type="predicted"/>
<dbReference type="InterPro" id="IPR037124">
    <property type="entry name" value="Chaperonin_GroES_sf"/>
</dbReference>
<evidence type="ECO:0000256" key="1">
    <source>
        <dbReference type="ARBA" id="ARBA00023186"/>
    </source>
</evidence>
<dbReference type="Gene3D" id="2.30.33.40">
    <property type="entry name" value="GroES chaperonin"/>
    <property type="match status" value="1"/>
</dbReference>
<dbReference type="InterPro" id="IPR011032">
    <property type="entry name" value="GroES-like_sf"/>
</dbReference>
<organism evidence="2">
    <name type="scientific">uncultured Caudovirales phage</name>
    <dbReference type="NCBI Taxonomy" id="2100421"/>
    <lineage>
        <taxon>Viruses</taxon>
        <taxon>Duplodnaviria</taxon>
        <taxon>Heunggongvirae</taxon>
        <taxon>Uroviricota</taxon>
        <taxon>Caudoviricetes</taxon>
        <taxon>Peduoviridae</taxon>
        <taxon>Maltschvirus</taxon>
        <taxon>Maltschvirus maltsch</taxon>
    </lineage>
</organism>
<keyword evidence="1" id="KW-0143">Chaperone</keyword>
<sequence length="152" mass="17333">MSMTENAVLDPLTDDIEWFFPEVSAGMEPFGSRILVQIRGVKEKLSPFLYVPEKTQEIQRDNTQVAKVIAVGPLAYKSRDTMTDWPEGAWCKPGDYVWLPKYGGDRFEVNLKKPLHHAKYGKVEKVQFAIFDDLNILTRVPDPLVMPFFLGA</sequence>
<name>A0A6J5LGP7_9CAUD</name>
<dbReference type="GO" id="GO:0005524">
    <property type="term" value="F:ATP binding"/>
    <property type="evidence" value="ECO:0007669"/>
    <property type="project" value="InterPro"/>
</dbReference>
<evidence type="ECO:0000313" key="2">
    <source>
        <dbReference type="EMBL" id="CAB4130839.1"/>
    </source>
</evidence>
<dbReference type="GO" id="GO:0044183">
    <property type="term" value="F:protein folding chaperone"/>
    <property type="evidence" value="ECO:0007669"/>
    <property type="project" value="InterPro"/>
</dbReference>
<dbReference type="SUPFAM" id="SSF50129">
    <property type="entry name" value="GroES-like"/>
    <property type="match status" value="1"/>
</dbReference>
<gene>
    <name evidence="2" type="ORF">UFOVP122_32</name>
</gene>
<dbReference type="CDD" id="cd00320">
    <property type="entry name" value="cpn10"/>
    <property type="match status" value="1"/>
</dbReference>